<protein>
    <submittedName>
        <fullName evidence="1">Uncharacterized protein</fullName>
    </submittedName>
</protein>
<evidence type="ECO:0000313" key="1">
    <source>
        <dbReference type="EMBL" id="MBX67818.1"/>
    </source>
</evidence>
<sequence>MNLFAFFESTQLRTRSKSTQNCDVIGLYTLNLHPLKQSQSLIGLTPLTKPRNQGIPRRNISLEQFIKQLLCRIQISNFSIQIQQSGGQQSISHEPFKYHMGMQLPGLETSQNARARFQNK</sequence>
<proteinExistence type="predicted"/>
<organism evidence="1">
    <name type="scientific">Rhizophora mucronata</name>
    <name type="common">Asiatic mangrove</name>
    <dbReference type="NCBI Taxonomy" id="61149"/>
    <lineage>
        <taxon>Eukaryota</taxon>
        <taxon>Viridiplantae</taxon>
        <taxon>Streptophyta</taxon>
        <taxon>Embryophyta</taxon>
        <taxon>Tracheophyta</taxon>
        <taxon>Spermatophyta</taxon>
        <taxon>Magnoliopsida</taxon>
        <taxon>eudicotyledons</taxon>
        <taxon>Gunneridae</taxon>
        <taxon>Pentapetalae</taxon>
        <taxon>rosids</taxon>
        <taxon>fabids</taxon>
        <taxon>Malpighiales</taxon>
        <taxon>Rhizophoraceae</taxon>
        <taxon>Rhizophora</taxon>
    </lineage>
</organism>
<dbReference type="AlphaFoldDB" id="A0A2P2QLG1"/>
<reference evidence="1" key="1">
    <citation type="submission" date="2018-02" db="EMBL/GenBank/DDBJ databases">
        <title>Rhizophora mucronata_Transcriptome.</title>
        <authorList>
            <person name="Meera S.P."/>
            <person name="Sreeshan A."/>
            <person name="Augustine A."/>
        </authorList>
    </citation>
    <scope>NUCLEOTIDE SEQUENCE</scope>
    <source>
        <tissue evidence="1">Leaf</tissue>
    </source>
</reference>
<name>A0A2P2QLG1_RHIMU</name>
<dbReference type="EMBL" id="GGEC01087334">
    <property type="protein sequence ID" value="MBX67818.1"/>
    <property type="molecule type" value="Transcribed_RNA"/>
</dbReference>
<accession>A0A2P2QLG1</accession>